<dbReference type="Gene3D" id="1.10.760.10">
    <property type="entry name" value="Cytochrome c-like domain"/>
    <property type="match status" value="2"/>
</dbReference>
<evidence type="ECO:0000259" key="6">
    <source>
        <dbReference type="PROSITE" id="PS51007"/>
    </source>
</evidence>
<evidence type="ECO:0000313" key="8">
    <source>
        <dbReference type="Proteomes" id="UP000199377"/>
    </source>
</evidence>
<feature type="signal peptide" evidence="5">
    <location>
        <begin position="1"/>
        <end position="26"/>
    </location>
</feature>
<dbReference type="InterPro" id="IPR036909">
    <property type="entry name" value="Cyt_c-like_dom_sf"/>
</dbReference>
<keyword evidence="1 4" id="KW-0349">Heme</keyword>
<keyword evidence="5" id="KW-0732">Signal</keyword>
<accession>A0A1I3GSW7</accession>
<dbReference type="GO" id="GO:0009055">
    <property type="term" value="F:electron transfer activity"/>
    <property type="evidence" value="ECO:0007669"/>
    <property type="project" value="InterPro"/>
</dbReference>
<evidence type="ECO:0000256" key="1">
    <source>
        <dbReference type="ARBA" id="ARBA00022617"/>
    </source>
</evidence>
<dbReference type="PANTHER" id="PTHR35008:SF4">
    <property type="entry name" value="BLL4482 PROTEIN"/>
    <property type="match status" value="1"/>
</dbReference>
<keyword evidence="2 4" id="KW-0479">Metal-binding</keyword>
<dbReference type="Pfam" id="PF00034">
    <property type="entry name" value="Cytochrom_C"/>
    <property type="match status" value="2"/>
</dbReference>
<evidence type="ECO:0000256" key="3">
    <source>
        <dbReference type="ARBA" id="ARBA00023004"/>
    </source>
</evidence>
<proteinExistence type="predicted"/>
<dbReference type="GO" id="GO:0020037">
    <property type="term" value="F:heme binding"/>
    <property type="evidence" value="ECO:0007669"/>
    <property type="project" value="InterPro"/>
</dbReference>
<dbReference type="RefSeq" id="WP_245779140.1">
    <property type="nucleotide sequence ID" value="NZ_FOQH01000005.1"/>
</dbReference>
<gene>
    <name evidence="7" type="ORF">SAMN05216258_105321</name>
</gene>
<dbReference type="PROSITE" id="PS51007">
    <property type="entry name" value="CYTC"/>
    <property type="match status" value="2"/>
</dbReference>
<evidence type="ECO:0000256" key="5">
    <source>
        <dbReference type="SAM" id="SignalP"/>
    </source>
</evidence>
<dbReference type="EMBL" id="FOQH01000005">
    <property type="protein sequence ID" value="SFI26489.1"/>
    <property type="molecule type" value="Genomic_DNA"/>
</dbReference>
<evidence type="ECO:0000256" key="2">
    <source>
        <dbReference type="ARBA" id="ARBA00022723"/>
    </source>
</evidence>
<feature type="chain" id="PRO_5011629993" evidence="5">
    <location>
        <begin position="27"/>
        <end position="286"/>
    </location>
</feature>
<dbReference type="InterPro" id="IPR051459">
    <property type="entry name" value="Cytochrome_c-type_DH"/>
</dbReference>
<evidence type="ECO:0000256" key="4">
    <source>
        <dbReference type="PROSITE-ProRule" id="PRU00433"/>
    </source>
</evidence>
<keyword evidence="3 4" id="KW-0408">Iron</keyword>
<reference evidence="7 8" key="1">
    <citation type="submission" date="2016-10" db="EMBL/GenBank/DDBJ databases">
        <authorList>
            <person name="de Groot N.N."/>
        </authorList>
    </citation>
    <scope>NUCLEOTIDE SEQUENCE [LARGE SCALE GENOMIC DNA]</scope>
    <source>
        <strain evidence="7 8">CGMCC 1.11030</strain>
    </source>
</reference>
<dbReference type="GO" id="GO:0046872">
    <property type="term" value="F:metal ion binding"/>
    <property type="evidence" value="ECO:0007669"/>
    <property type="project" value="UniProtKB-KW"/>
</dbReference>
<sequence length="286" mass="30326">MILRKASARAALLLVGAAAVGGAAQAETQLERGEYLVRVVAACGNCHTPFGPTGPDMSQELAGRLVEKNPAFEAWAPNITPDPETGVGAWSDAELKRAIREGIRPDGSLIGPPMPFVFYRDLGDADLDAIVAFLRTLPAVKSETPASVYNFPLPPDYGPPVESVTAPARGPTAEYGEYLAGPVAHCMECHSKFGPAGPMLSTHLGSGGNEFHGPWGISITANLTPHADGIAGRSDEELIDMIRLGIRDGKPMLPPMGYPYYAKMTDEDAQAIVAYLRTLPPLPLPE</sequence>
<evidence type="ECO:0000313" key="7">
    <source>
        <dbReference type="EMBL" id="SFI26489.1"/>
    </source>
</evidence>
<protein>
    <submittedName>
        <fullName evidence="7">Cytochrome c</fullName>
    </submittedName>
</protein>
<dbReference type="InterPro" id="IPR009056">
    <property type="entry name" value="Cyt_c-like_dom"/>
</dbReference>
<keyword evidence="8" id="KW-1185">Reference proteome</keyword>
<dbReference type="AlphaFoldDB" id="A0A1I3GSW7"/>
<dbReference type="Proteomes" id="UP000199377">
    <property type="component" value="Unassembled WGS sequence"/>
</dbReference>
<organism evidence="7 8">
    <name type="scientific">Albimonas pacifica</name>
    <dbReference type="NCBI Taxonomy" id="1114924"/>
    <lineage>
        <taxon>Bacteria</taxon>
        <taxon>Pseudomonadati</taxon>
        <taxon>Pseudomonadota</taxon>
        <taxon>Alphaproteobacteria</taxon>
        <taxon>Rhodobacterales</taxon>
        <taxon>Paracoccaceae</taxon>
        <taxon>Albimonas</taxon>
    </lineage>
</organism>
<dbReference type="SUPFAM" id="SSF46626">
    <property type="entry name" value="Cytochrome c"/>
    <property type="match status" value="2"/>
</dbReference>
<name>A0A1I3GSW7_9RHOB</name>
<dbReference type="PANTHER" id="PTHR35008">
    <property type="entry name" value="BLL4482 PROTEIN-RELATED"/>
    <property type="match status" value="1"/>
</dbReference>
<dbReference type="STRING" id="1114924.SAMN05216258_105321"/>
<feature type="domain" description="Cytochrome c" evidence="6">
    <location>
        <begin position="171"/>
        <end position="280"/>
    </location>
</feature>
<feature type="domain" description="Cytochrome c" evidence="6">
    <location>
        <begin position="28"/>
        <end position="138"/>
    </location>
</feature>